<accession>A0A016TI85</accession>
<proteinExistence type="predicted"/>
<keyword evidence="2" id="KW-1185">Reference proteome</keyword>
<evidence type="ECO:0000313" key="1">
    <source>
        <dbReference type="EMBL" id="EYC02308.1"/>
    </source>
</evidence>
<comment type="caution">
    <text evidence="1">The sequence shown here is derived from an EMBL/GenBank/DDBJ whole genome shotgun (WGS) entry which is preliminary data.</text>
</comment>
<name>A0A016TI85_9BILA</name>
<organism evidence="1 2">
    <name type="scientific">Ancylostoma ceylanicum</name>
    <dbReference type="NCBI Taxonomy" id="53326"/>
    <lineage>
        <taxon>Eukaryota</taxon>
        <taxon>Metazoa</taxon>
        <taxon>Ecdysozoa</taxon>
        <taxon>Nematoda</taxon>
        <taxon>Chromadorea</taxon>
        <taxon>Rhabditida</taxon>
        <taxon>Rhabditina</taxon>
        <taxon>Rhabditomorpha</taxon>
        <taxon>Strongyloidea</taxon>
        <taxon>Ancylostomatidae</taxon>
        <taxon>Ancylostomatinae</taxon>
        <taxon>Ancylostoma</taxon>
    </lineage>
</organism>
<sequence>MLEICDSWDKEPRIQKSAGVYSGRERSSKICTCKCWKSAIAGIRNPEFQNLQVYILAESGLPNYARANVGNQVIRAVH</sequence>
<protein>
    <submittedName>
        <fullName evidence="1">Uncharacterized protein</fullName>
    </submittedName>
</protein>
<evidence type="ECO:0000313" key="2">
    <source>
        <dbReference type="Proteomes" id="UP000024635"/>
    </source>
</evidence>
<dbReference type="AlphaFoldDB" id="A0A016TI85"/>
<dbReference type="EMBL" id="JARK01001436">
    <property type="protein sequence ID" value="EYC02308.1"/>
    <property type="molecule type" value="Genomic_DNA"/>
</dbReference>
<gene>
    <name evidence="1" type="primary">Acey_s0100.g3223</name>
    <name evidence="1" type="ORF">Y032_0100g3223</name>
</gene>
<reference evidence="2" key="1">
    <citation type="journal article" date="2015" name="Nat. Genet.">
        <title>The genome and transcriptome of the zoonotic hookworm Ancylostoma ceylanicum identify infection-specific gene families.</title>
        <authorList>
            <person name="Schwarz E.M."/>
            <person name="Hu Y."/>
            <person name="Antoshechkin I."/>
            <person name="Miller M.M."/>
            <person name="Sternberg P.W."/>
            <person name="Aroian R.V."/>
        </authorList>
    </citation>
    <scope>NUCLEOTIDE SEQUENCE</scope>
    <source>
        <strain evidence="2">HY135</strain>
    </source>
</reference>
<dbReference type="Proteomes" id="UP000024635">
    <property type="component" value="Unassembled WGS sequence"/>
</dbReference>